<dbReference type="Pfam" id="PF03235">
    <property type="entry name" value="GmrSD_N"/>
    <property type="match status" value="1"/>
</dbReference>
<accession>A0A1M7FTX7</accession>
<dbReference type="Proteomes" id="UP000184280">
    <property type="component" value="Unassembled WGS sequence"/>
</dbReference>
<dbReference type="RefSeq" id="WP_073043753.1">
    <property type="nucleotide sequence ID" value="NZ_FOLF01000008.1"/>
</dbReference>
<organism evidence="2 3">
    <name type="scientific">Xylanibacter ruminicola</name>
    <name type="common">Prevotella ruminicola</name>
    <dbReference type="NCBI Taxonomy" id="839"/>
    <lineage>
        <taxon>Bacteria</taxon>
        <taxon>Pseudomonadati</taxon>
        <taxon>Bacteroidota</taxon>
        <taxon>Bacteroidia</taxon>
        <taxon>Bacteroidales</taxon>
        <taxon>Prevotellaceae</taxon>
        <taxon>Xylanibacter</taxon>
    </lineage>
</organism>
<sequence length="582" mass="68250">MSGFQTPIKIKEAIDAIVARQYLLPAIQRKFVWSASKVEALFDSIMQGYPINSFMFWKITSPDVKNRFKFYEFLKKYRSFFAEDNTDIDTKGFGDFIAVIDGQQRLTALYIGLKGSYAYKMPRKWWKDNEECLPTRYLYLNLAAPLEDENERMMKYNFLFLTEEEANTANEVGKEIWYRVNDILIYPDELDLDEYIEKQPWKENRFAKRTIKTLYNKVYKEPLINYYLEDSQDIDTVLDIFIRTNSGGEPLSFSNLLMSITTANWKKRDARQALPDTVKKVFAMGNPNFVISEDFLLKTCLVLFSENIKFQIKNFNKDIALVFDNNWDRVEKSVIAAFKLLEDWGFNDASVRAKNAVIPIIYYIFYNNLENVINKKTTCLDEKKAIRKWLCISLLKGVFGGQSDSVLTRIRGVLRENLHKNYFPFEEIKARFAADASKNLAITDELIDGWLSIQKDAPMCYTVLALLYSHLNFDSQEKFHKDHLHPASYFLGLKEKDFSNIRDYQYYTDLNNWNSIVNLQLLNSILNESKLDTPLDKWVKDNNISLENQLIPADISLDIKDFRIFIEKRKALLSERLKKMVE</sequence>
<gene>
    <name evidence="2" type="ORF">SAMN04488494_1263</name>
</gene>
<feature type="domain" description="GmrSD restriction endonucleases N-terminal" evidence="1">
    <location>
        <begin position="20"/>
        <end position="260"/>
    </location>
</feature>
<proteinExistence type="predicted"/>
<dbReference type="EMBL" id="FRCJ01000002">
    <property type="protein sequence ID" value="SHM07493.1"/>
    <property type="molecule type" value="Genomic_DNA"/>
</dbReference>
<evidence type="ECO:0000259" key="1">
    <source>
        <dbReference type="Pfam" id="PF03235"/>
    </source>
</evidence>
<protein>
    <submittedName>
        <fullName evidence="2">Uncharacterized conserved protein, contains ParB-like and HNH nuclease domains</fullName>
    </submittedName>
</protein>
<dbReference type="OrthoDB" id="9798761at2"/>
<evidence type="ECO:0000313" key="3">
    <source>
        <dbReference type="Proteomes" id="UP000184280"/>
    </source>
</evidence>
<dbReference type="PANTHER" id="PTHR37292:SF2">
    <property type="entry name" value="DUF262 DOMAIN-CONTAINING PROTEIN"/>
    <property type="match status" value="1"/>
</dbReference>
<reference evidence="2 3" key="1">
    <citation type="submission" date="2016-11" db="EMBL/GenBank/DDBJ databases">
        <authorList>
            <person name="Jaros S."/>
            <person name="Januszkiewicz K."/>
            <person name="Wedrychowicz H."/>
        </authorList>
    </citation>
    <scope>NUCLEOTIDE SEQUENCE [LARGE SCALE GENOMIC DNA]</scope>
    <source>
        <strain evidence="2 3">BPI-34</strain>
    </source>
</reference>
<dbReference type="AlphaFoldDB" id="A0A1M7FTX7"/>
<dbReference type="PANTHER" id="PTHR37292">
    <property type="entry name" value="VNG6097C"/>
    <property type="match status" value="1"/>
</dbReference>
<dbReference type="InterPro" id="IPR004919">
    <property type="entry name" value="GmrSD_N"/>
</dbReference>
<evidence type="ECO:0000313" key="2">
    <source>
        <dbReference type="EMBL" id="SHM07493.1"/>
    </source>
</evidence>
<name>A0A1M7FTX7_XYLRU</name>